<dbReference type="Gene3D" id="3.30.450.150">
    <property type="entry name" value="Haem-degrading domain"/>
    <property type="match status" value="1"/>
</dbReference>
<dbReference type="InterPro" id="IPR005624">
    <property type="entry name" value="PduO/GlcC-like"/>
</dbReference>
<comment type="caution">
    <text evidence="1">The sequence shown here is derived from an EMBL/GenBank/DDBJ whole genome shotgun (WGS) entry which is preliminary data.</text>
</comment>
<dbReference type="InterPro" id="IPR038084">
    <property type="entry name" value="PduO/GlcC-like_sf"/>
</dbReference>
<dbReference type="SUPFAM" id="SSF143744">
    <property type="entry name" value="GlcG-like"/>
    <property type="match status" value="1"/>
</dbReference>
<organism evidence="1 2">
    <name type="scientific">Pedobacter frigiditerrae</name>
    <dbReference type="NCBI Taxonomy" id="2530452"/>
    <lineage>
        <taxon>Bacteria</taxon>
        <taxon>Pseudomonadati</taxon>
        <taxon>Bacteroidota</taxon>
        <taxon>Sphingobacteriia</taxon>
        <taxon>Sphingobacteriales</taxon>
        <taxon>Sphingobacteriaceae</taxon>
        <taxon>Pedobacter</taxon>
    </lineage>
</organism>
<dbReference type="AlphaFoldDB" id="A0A4R0MPG7"/>
<gene>
    <name evidence="1" type="ORF">EZ428_18865</name>
</gene>
<dbReference type="OrthoDB" id="9778896at2"/>
<dbReference type="Pfam" id="PF03928">
    <property type="entry name" value="HbpS-like"/>
    <property type="match status" value="1"/>
</dbReference>
<dbReference type="EMBL" id="SJSK01000005">
    <property type="protein sequence ID" value="TCC88700.1"/>
    <property type="molecule type" value="Genomic_DNA"/>
</dbReference>
<evidence type="ECO:0000313" key="2">
    <source>
        <dbReference type="Proteomes" id="UP000292884"/>
    </source>
</evidence>
<dbReference type="InterPro" id="IPR052517">
    <property type="entry name" value="GlcG_carb_metab_protein"/>
</dbReference>
<dbReference type="PANTHER" id="PTHR34309:SF1">
    <property type="entry name" value="PROTEIN GLCG"/>
    <property type="match status" value="1"/>
</dbReference>
<accession>A0A4R0MPG7</accession>
<keyword evidence="2" id="KW-1185">Reference proteome</keyword>
<sequence length="150" mass="15807">MPLTILCITTVEAMQIVNKIIAVAVADGGAPVAVAVVDAAARLKAFSAMDNVAPASIKLAQSKAYSAVLGQKDTINWASFPKNEKTVDFDMRNWTDDNFSGFTGGIILTYNGQIIGGIGVSGRKGKKVEGDLVLQDNELAEYGRDSLALS</sequence>
<dbReference type="PANTHER" id="PTHR34309">
    <property type="entry name" value="SLR1406 PROTEIN"/>
    <property type="match status" value="1"/>
</dbReference>
<dbReference type="RefSeq" id="WP_131554754.1">
    <property type="nucleotide sequence ID" value="NZ_SJSK01000005.1"/>
</dbReference>
<dbReference type="Proteomes" id="UP000292884">
    <property type="component" value="Unassembled WGS sequence"/>
</dbReference>
<protein>
    <submittedName>
        <fullName evidence="1">Heme-binding protein</fullName>
    </submittedName>
</protein>
<reference evidence="1 2" key="1">
    <citation type="submission" date="2019-02" db="EMBL/GenBank/DDBJ databases">
        <title>Pedobacter sp. RP-1-13 sp. nov., isolated from Arctic soil.</title>
        <authorList>
            <person name="Dahal R.H."/>
        </authorList>
    </citation>
    <scope>NUCLEOTIDE SEQUENCE [LARGE SCALE GENOMIC DNA]</scope>
    <source>
        <strain evidence="1 2">RP-1-13</strain>
    </source>
</reference>
<proteinExistence type="predicted"/>
<evidence type="ECO:0000313" key="1">
    <source>
        <dbReference type="EMBL" id="TCC88700.1"/>
    </source>
</evidence>
<name>A0A4R0MPG7_9SPHI</name>